<proteinExistence type="predicted"/>
<dbReference type="PANTHER" id="PTHR43464:SF19">
    <property type="entry name" value="UBIQUINONE BIOSYNTHESIS O-METHYLTRANSFERASE, MITOCHONDRIAL"/>
    <property type="match status" value="1"/>
</dbReference>
<dbReference type="Pfam" id="PF13649">
    <property type="entry name" value="Methyltransf_25"/>
    <property type="match status" value="1"/>
</dbReference>
<dbReference type="OrthoDB" id="5298787at2"/>
<evidence type="ECO:0000256" key="3">
    <source>
        <dbReference type="ARBA" id="ARBA00022691"/>
    </source>
</evidence>
<reference evidence="5 6" key="1">
    <citation type="submission" date="2019-07" db="EMBL/GenBank/DDBJ databases">
        <title>Genomic Encyclopedia of Archaeal and Bacterial Type Strains, Phase II (KMG-II): from individual species to whole genera.</title>
        <authorList>
            <person name="Goeker M."/>
        </authorList>
    </citation>
    <scope>NUCLEOTIDE SEQUENCE [LARGE SCALE GENOMIC DNA]</scope>
    <source>
        <strain evidence="5 6">ATCC BAA-1139</strain>
    </source>
</reference>
<dbReference type="CDD" id="cd02440">
    <property type="entry name" value="AdoMet_MTases"/>
    <property type="match status" value="1"/>
</dbReference>
<protein>
    <submittedName>
        <fullName evidence="5">Methyltransferase family protein</fullName>
    </submittedName>
</protein>
<evidence type="ECO:0000259" key="4">
    <source>
        <dbReference type="Pfam" id="PF13649"/>
    </source>
</evidence>
<feature type="domain" description="Methyltransferase" evidence="4">
    <location>
        <begin position="44"/>
        <end position="129"/>
    </location>
</feature>
<gene>
    <name evidence="5" type="ORF">JN12_02849</name>
</gene>
<dbReference type="AlphaFoldDB" id="A0A562VIN0"/>
<keyword evidence="6" id="KW-1185">Reference proteome</keyword>
<keyword evidence="3" id="KW-0949">S-adenosyl-L-methionine</keyword>
<dbReference type="InterPro" id="IPR041698">
    <property type="entry name" value="Methyltransf_25"/>
</dbReference>
<sequence length="191" mass="20783">MEDDRQRWNERYRTEEYLMGDRPSKFLVESLPLITGHCPGRRALDLACGEGRNSIFLASQGFSVTGVDIAEEALAKAGRRAAAEGVRVDWISADLEGVVIPGCYDLILNINFLLRDLFGKCVAALSPGGLLLVDTIMAGPGAIVPHDPLYLLQPGELATLFAAYPGRILLSEELPEGKNPTARLIFQKASE</sequence>
<dbReference type="InterPro" id="IPR029063">
    <property type="entry name" value="SAM-dependent_MTases_sf"/>
</dbReference>
<dbReference type="GO" id="GO:0008168">
    <property type="term" value="F:methyltransferase activity"/>
    <property type="evidence" value="ECO:0007669"/>
    <property type="project" value="UniProtKB-KW"/>
</dbReference>
<dbReference type="RefSeq" id="WP_145023899.1">
    <property type="nucleotide sequence ID" value="NZ_VLLN01000019.1"/>
</dbReference>
<comment type="caution">
    <text evidence="5">The sequence shown here is derived from an EMBL/GenBank/DDBJ whole genome shotgun (WGS) entry which is preliminary data.</text>
</comment>
<evidence type="ECO:0000256" key="2">
    <source>
        <dbReference type="ARBA" id="ARBA00022679"/>
    </source>
</evidence>
<dbReference type="Gene3D" id="3.40.50.150">
    <property type="entry name" value="Vaccinia Virus protein VP39"/>
    <property type="match status" value="1"/>
</dbReference>
<evidence type="ECO:0000313" key="6">
    <source>
        <dbReference type="Proteomes" id="UP000319449"/>
    </source>
</evidence>
<dbReference type="PANTHER" id="PTHR43464">
    <property type="entry name" value="METHYLTRANSFERASE"/>
    <property type="match status" value="1"/>
</dbReference>
<accession>A0A562VIN0</accession>
<dbReference type="GO" id="GO:0032259">
    <property type="term" value="P:methylation"/>
    <property type="evidence" value="ECO:0007669"/>
    <property type="project" value="UniProtKB-KW"/>
</dbReference>
<organism evidence="5 6">
    <name type="scientific">Geobacter argillaceus</name>
    <dbReference type="NCBI Taxonomy" id="345631"/>
    <lineage>
        <taxon>Bacteria</taxon>
        <taxon>Pseudomonadati</taxon>
        <taxon>Thermodesulfobacteriota</taxon>
        <taxon>Desulfuromonadia</taxon>
        <taxon>Geobacterales</taxon>
        <taxon>Geobacteraceae</taxon>
        <taxon>Geobacter</taxon>
    </lineage>
</organism>
<dbReference type="Proteomes" id="UP000319449">
    <property type="component" value="Unassembled WGS sequence"/>
</dbReference>
<evidence type="ECO:0000313" key="5">
    <source>
        <dbReference type="EMBL" id="TWJ17732.1"/>
    </source>
</evidence>
<evidence type="ECO:0000256" key="1">
    <source>
        <dbReference type="ARBA" id="ARBA00022603"/>
    </source>
</evidence>
<dbReference type="EMBL" id="VLLN01000019">
    <property type="protein sequence ID" value="TWJ17732.1"/>
    <property type="molecule type" value="Genomic_DNA"/>
</dbReference>
<name>A0A562VIN0_9BACT</name>
<dbReference type="SUPFAM" id="SSF53335">
    <property type="entry name" value="S-adenosyl-L-methionine-dependent methyltransferases"/>
    <property type="match status" value="1"/>
</dbReference>
<keyword evidence="1 5" id="KW-0489">Methyltransferase</keyword>
<keyword evidence="2 5" id="KW-0808">Transferase</keyword>